<keyword evidence="1" id="KW-1185">Reference proteome</keyword>
<evidence type="ECO:0000313" key="2">
    <source>
        <dbReference type="WBParaSite" id="ACRNAN_Path_362.g1366.t1"/>
    </source>
</evidence>
<organism evidence="1 2">
    <name type="scientific">Acrobeloides nanus</name>
    <dbReference type="NCBI Taxonomy" id="290746"/>
    <lineage>
        <taxon>Eukaryota</taxon>
        <taxon>Metazoa</taxon>
        <taxon>Ecdysozoa</taxon>
        <taxon>Nematoda</taxon>
        <taxon>Chromadorea</taxon>
        <taxon>Rhabditida</taxon>
        <taxon>Tylenchina</taxon>
        <taxon>Cephalobomorpha</taxon>
        <taxon>Cephaloboidea</taxon>
        <taxon>Cephalobidae</taxon>
        <taxon>Acrobeloides</taxon>
    </lineage>
</organism>
<dbReference type="AlphaFoldDB" id="A0A914C5Q4"/>
<evidence type="ECO:0000313" key="1">
    <source>
        <dbReference type="Proteomes" id="UP000887540"/>
    </source>
</evidence>
<protein>
    <submittedName>
        <fullName evidence="2">Uncharacterized protein</fullName>
    </submittedName>
</protein>
<accession>A0A914C5Q4</accession>
<sequence>MGSSHSKDTPLIATVINHESHRLKVRVDCDRKVTNFKMDVKTPKGGFSVAENNDVVYAVDTSNSFAYVDGNGGKRDYQVDGLFCYITVCDENEIPICINHGIPTNSIITITNGSISVSQSAKSRMANYAVLVSNESNQEIRARVDFDEGQCSFERSMCVKGNEIRYQSKDVVFYKVDRQGFTVLKPGQRTIFFVEALNYNVFVTLQYIDKKGNLVDICRNFRDYQGQENVRDPNKDSNITSPLFVIKNDPNHVVRHENTRMVTHYVSAYSVNYEDKYLKF</sequence>
<proteinExistence type="predicted"/>
<reference evidence="2" key="1">
    <citation type="submission" date="2022-11" db="UniProtKB">
        <authorList>
            <consortium name="WormBaseParasite"/>
        </authorList>
    </citation>
    <scope>IDENTIFICATION</scope>
</reference>
<dbReference type="WBParaSite" id="ACRNAN_Path_362.g1366.t1">
    <property type="protein sequence ID" value="ACRNAN_Path_362.g1366.t1"/>
    <property type="gene ID" value="ACRNAN_Path_362.g1366"/>
</dbReference>
<name>A0A914C5Q4_9BILA</name>
<dbReference type="Proteomes" id="UP000887540">
    <property type="component" value="Unplaced"/>
</dbReference>